<feature type="domain" description="PH" evidence="2">
    <location>
        <begin position="1060"/>
        <end position="1223"/>
    </location>
</feature>
<dbReference type="SMART" id="SM00233">
    <property type="entry name" value="PH"/>
    <property type="match status" value="1"/>
</dbReference>
<feature type="compositionally biased region" description="Basic residues" evidence="1">
    <location>
        <begin position="958"/>
        <end position="971"/>
    </location>
</feature>
<sequence length="1892" mass="222307">MNEQPYEEFSKKLGNILHLPEKVTTFLHLNYLNFPDEMKKSPSENIFSLVSSLTMLLNDQQPAETLILTLKCLIRILKYPTPATKHFFTMNGHIKLNKMLKYCMIGSGFQENNSKLIYHCLILMRNLISRTKSCNGSNKFVFSCRDEFSKVNSLKVILKITKKILNYTNELLFINENYINNDHDNNNHKTGGHNSNKTTTTTTNNNNNNNNNENGNLNKNQKKFLKPILTIIGLTHLSNELVNEEIIKKCLFFLLKCCTFNDESIARISIVNLIRIIKRISTHPILSKTISIHESIVTFLSILFKKHKNNLVLIENILRAIYEICSICPKKSNFLNKNENLIKIKEIKGSGSSNNNRNNNKNINKLNEKKQYDLNKKMEMKMKKYKKKQKMSENLKKMNLILQNKKNLREKTIIKFGLESLVGALSLFKKNKRILIICLQIFQISFINAKLDIDALKLYNKMKFHNFLVAILKLNQEQNSCDEILILICDLVSIISHRCFNISLTSLVTIQNEFSSLSVIILKQLLDENNFCISKINLLNSLLRTLVHLNIKNTTNQKKIQESILIEFYLEKMFNSNKYDLELRQFILKLLSFLFSFRQIKKIKLKKKKLLNQIKEKILLDLNNILHLVPFQNQIVCYSLELLSTLFPYNENFNLIINTHFINNNNNINTNENNYHNDNNNVNNNNVNNKFTSNNNNNNNNNKAKLKKKNSGMNQNELIIYCSFLLLECSLENKSNYKYFVRSSLFYLAKQGYNLLKSTEYLKQKDNFYNILVDSINNFPNDLRIQRDSLRILSIITEDFTMKNFNKIDLKLVIILIKRSIKYSQHESIFRSTLRILLNILSIIEFNNIKNLNHIKKYKHKCLIVFYIWTITPYFFEIIKKYHFKAKGIENCWKKLKTYFPNLEKNWKNYVLINSKPKFVYEKISNTNFHQFHNENYSISNHTDCDNNNDDDDDNDKKKKGKKNKKKKKLKNNNNNNNNNNNGNEIKKKTKKKVLGKRFIQYIKDNTLELGNKRKKIFHGGGVIIYQDEIQLEKWINNWRVAYVKCKLSHELPMKKTCELLHHSNFCKIIDNQSTFFSETYIWLALTNERLIYYLPNINSNSFTSLNKLKKKKSMLIYSIPINKIISIKRLKTMCVDSDSSSASQSDNNSSSSENSPTRTTKPLSPTISRKETSSSSSNRKINHLKKYRFQIITQFSTLIFETNTYDDCIHWIKIIRQLIILNSHSMISSPIIALALKGNFNNLKCIKNQLNQIINKNGNNFIHYFLKKKQNYNLYNSHNLISNGLNINTKNFNLQTPINIILKELFQNFNDSKTFNIFLNLINNSNLIKSDNHILKNYLNRCWYYHNNLLNLSLIQLYNTKLNNVDFKKKWLMVNETNDKKLLKFILLLLNKTNANDKNTNNGIECSDDYKDDNIEYSNDNNDKNNKYNQNQLLKIFYKNNCLKYIWWLLFSPIFDYNLNDLLFVKRIFTNKNISNVLINILINSSDIKIKPFFIKGLNILIQLNFNFNLINKELLSQIISKLFKIEDITLLFSLNNINLTLINFGEKNFNIFQNSIKHSKIKFFKTIYQKQQNIKTKIYNCTENVNKEMNLNTNTRDGSDIIGSGGGKYDDEAKMKKKDEKFKEIFINEKDYPLLHLAAKYNKIKFLRYLIKKKENNNQIDNEGKVPIHLLITGEAGNIDFFRYLYSGIYEEAKTIPLDRQYWSTQIMESFKLLIPYSDLNTRDFQQRTLLSSAVQHGLIDIIKYLLTKNDPLDILKVDSFRCSPLFYSLKFGKNKITRLFIDHLNKIQFIEPKLLTVKTSSSFNLIHASLLYPEESICFSNFICLIDFLKNRINLNQLFNEITLNNKSVIQIAHSKNFTSVIDWLSKNKLHYNIDLNLKNYKNGNIQKN</sequence>
<organism evidence="3 4">
    <name type="scientific">Anaeramoeba flamelloides</name>
    <dbReference type="NCBI Taxonomy" id="1746091"/>
    <lineage>
        <taxon>Eukaryota</taxon>
        <taxon>Metamonada</taxon>
        <taxon>Anaeramoebidae</taxon>
        <taxon>Anaeramoeba</taxon>
    </lineage>
</organism>
<protein>
    <submittedName>
        <fullName evidence="3">Nnp-1 protein putative nuclear protein 1 nop52</fullName>
    </submittedName>
</protein>
<reference evidence="3" key="1">
    <citation type="submission" date="2022-08" db="EMBL/GenBank/DDBJ databases">
        <title>Novel sulfate-reducing endosymbionts in the free-living metamonad Anaeramoeba.</title>
        <authorList>
            <person name="Jerlstrom-Hultqvist J."/>
            <person name="Cepicka I."/>
            <person name="Gallot-Lavallee L."/>
            <person name="Salas-Leiva D."/>
            <person name="Curtis B.A."/>
            <person name="Zahonova K."/>
            <person name="Pipaliya S."/>
            <person name="Dacks J."/>
            <person name="Roger A.J."/>
        </authorList>
    </citation>
    <scope>NUCLEOTIDE SEQUENCE</scope>
    <source>
        <strain evidence="3">Schooner1</strain>
    </source>
</reference>
<dbReference type="InterPro" id="IPR001849">
    <property type="entry name" value="PH_domain"/>
</dbReference>
<dbReference type="SUPFAM" id="SSF50729">
    <property type="entry name" value="PH domain-like"/>
    <property type="match status" value="1"/>
</dbReference>
<dbReference type="PANTHER" id="PTHR15361">
    <property type="entry name" value="RAD51/NUKS-INTERACTING PROTEIN"/>
    <property type="match status" value="1"/>
</dbReference>
<evidence type="ECO:0000313" key="3">
    <source>
        <dbReference type="EMBL" id="KAJ6250655.1"/>
    </source>
</evidence>
<dbReference type="InterPro" id="IPR002110">
    <property type="entry name" value="Ankyrin_rpt"/>
</dbReference>
<proteinExistence type="predicted"/>
<keyword evidence="4" id="KW-1185">Reference proteome</keyword>
<dbReference type="Gene3D" id="2.30.29.30">
    <property type="entry name" value="Pleckstrin-homology domain (PH domain)/Phosphotyrosine-binding domain (PTB)"/>
    <property type="match status" value="1"/>
</dbReference>
<feature type="region of interest" description="Disordered" evidence="1">
    <location>
        <begin position="943"/>
        <end position="988"/>
    </location>
</feature>
<name>A0ABQ8Z198_9EUKA</name>
<feature type="compositionally biased region" description="Low complexity" evidence="1">
    <location>
        <begin position="687"/>
        <end position="702"/>
    </location>
</feature>
<feature type="compositionally biased region" description="Low complexity" evidence="1">
    <location>
        <begin position="972"/>
        <end position="984"/>
    </location>
</feature>
<evidence type="ECO:0000256" key="1">
    <source>
        <dbReference type="SAM" id="MobiDB-lite"/>
    </source>
</evidence>
<dbReference type="InterPro" id="IPR036770">
    <property type="entry name" value="Ankyrin_rpt-contain_sf"/>
</dbReference>
<evidence type="ECO:0000313" key="4">
    <source>
        <dbReference type="Proteomes" id="UP001150062"/>
    </source>
</evidence>
<evidence type="ECO:0000259" key="2">
    <source>
        <dbReference type="SMART" id="SM00233"/>
    </source>
</evidence>
<feature type="region of interest" description="Disordered" evidence="1">
    <location>
        <begin position="687"/>
        <end position="708"/>
    </location>
</feature>
<feature type="region of interest" description="Disordered" evidence="1">
    <location>
        <begin position="1139"/>
        <end position="1180"/>
    </location>
</feature>
<gene>
    <name evidence="3" type="ORF">M0813_15467</name>
</gene>
<dbReference type="PANTHER" id="PTHR15361:SF5">
    <property type="entry name" value="C3H1-TYPE DOMAIN-CONTAINING PROTEIN"/>
    <property type="match status" value="1"/>
</dbReference>
<dbReference type="EMBL" id="JAOAOG010000073">
    <property type="protein sequence ID" value="KAJ6250655.1"/>
    <property type="molecule type" value="Genomic_DNA"/>
</dbReference>
<dbReference type="InterPro" id="IPR052003">
    <property type="entry name" value="HR_DNA-Binding_Protein"/>
</dbReference>
<feature type="region of interest" description="Disordered" evidence="1">
    <location>
        <begin position="185"/>
        <end position="217"/>
    </location>
</feature>
<dbReference type="Gene3D" id="1.25.40.20">
    <property type="entry name" value="Ankyrin repeat-containing domain"/>
    <property type="match status" value="1"/>
</dbReference>
<accession>A0ABQ8Z198</accession>
<dbReference type="SUPFAM" id="SSF48403">
    <property type="entry name" value="Ankyrin repeat"/>
    <property type="match status" value="1"/>
</dbReference>
<dbReference type="InterPro" id="IPR011993">
    <property type="entry name" value="PH-like_dom_sf"/>
</dbReference>
<dbReference type="SMART" id="SM00248">
    <property type="entry name" value="ANK"/>
    <property type="match status" value="4"/>
</dbReference>
<comment type="caution">
    <text evidence="3">The sequence shown here is derived from an EMBL/GenBank/DDBJ whole genome shotgun (WGS) entry which is preliminary data.</text>
</comment>
<dbReference type="Proteomes" id="UP001150062">
    <property type="component" value="Unassembled WGS sequence"/>
</dbReference>
<feature type="compositionally biased region" description="Low complexity" evidence="1">
    <location>
        <begin position="1139"/>
        <end position="1156"/>
    </location>
</feature>
<feature type="compositionally biased region" description="Low complexity" evidence="1">
    <location>
        <begin position="188"/>
        <end position="217"/>
    </location>
</feature>